<organism evidence="4 5">
    <name type="scientific">Halovulum marinum</name>
    <dbReference type="NCBI Taxonomy" id="2662447"/>
    <lineage>
        <taxon>Bacteria</taxon>
        <taxon>Pseudomonadati</taxon>
        <taxon>Pseudomonadota</taxon>
        <taxon>Alphaproteobacteria</taxon>
        <taxon>Rhodobacterales</taxon>
        <taxon>Paracoccaceae</taxon>
        <taxon>Halovulum</taxon>
    </lineage>
</organism>
<dbReference type="Pfam" id="PF07378">
    <property type="entry name" value="FlbT"/>
    <property type="match status" value="1"/>
</dbReference>
<evidence type="ECO:0000313" key="5">
    <source>
        <dbReference type="Proteomes" id="UP000474957"/>
    </source>
</evidence>
<evidence type="ECO:0000256" key="1">
    <source>
        <dbReference type="ARBA" id="ARBA00022491"/>
    </source>
</evidence>
<dbReference type="GO" id="GO:1902209">
    <property type="term" value="P:negative regulation of bacterial-type flagellum assembly"/>
    <property type="evidence" value="ECO:0007669"/>
    <property type="project" value="InterPro"/>
</dbReference>
<evidence type="ECO:0000313" key="4">
    <source>
        <dbReference type="EMBL" id="MSU91792.1"/>
    </source>
</evidence>
<evidence type="ECO:0000256" key="3">
    <source>
        <dbReference type="ARBA" id="ARBA00022884"/>
    </source>
</evidence>
<reference evidence="4 5" key="1">
    <citation type="submission" date="2019-10" db="EMBL/GenBank/DDBJ databases">
        <title>Cognatihalovulum marinum gen. nov. sp. nov., a new member of the family Rhodobacteraceae isolated from deep seawater of the Northwest Indian Ocean.</title>
        <authorList>
            <person name="Ruan C."/>
            <person name="Wang J."/>
            <person name="Zheng X."/>
            <person name="Song L."/>
            <person name="Zhu Y."/>
            <person name="Huang Y."/>
            <person name="Lu Z."/>
            <person name="Du W."/>
            <person name="Huang L."/>
            <person name="Dai X."/>
        </authorList>
    </citation>
    <scope>NUCLEOTIDE SEQUENCE [LARGE SCALE GENOMIC DNA]</scope>
    <source>
        <strain evidence="4 5">2CG4</strain>
    </source>
</reference>
<dbReference type="GO" id="GO:0048027">
    <property type="term" value="F:mRNA 5'-UTR binding"/>
    <property type="evidence" value="ECO:0007669"/>
    <property type="project" value="InterPro"/>
</dbReference>
<keyword evidence="2" id="KW-1005">Bacterial flagellum biogenesis</keyword>
<keyword evidence="4" id="KW-0969">Cilium</keyword>
<sequence length="137" mass="15174">MTGLVLKLGPRERVMINGVVMENGDRRTRLNVISRDANVLRLRDAIHPEDVKTPVTRVCYIAQMVLAGEAAPDEGKAQLLRGIEQLRFVFSDPESAEQLRTAAEAVSALRFYPALKALRTLLQREQVLLNHAAQGSA</sequence>
<keyword evidence="4" id="KW-0966">Cell projection</keyword>
<dbReference type="GO" id="GO:0044781">
    <property type="term" value="P:bacterial-type flagellum organization"/>
    <property type="evidence" value="ECO:0007669"/>
    <property type="project" value="UniProtKB-KW"/>
</dbReference>
<keyword evidence="5" id="KW-1185">Reference proteome</keyword>
<dbReference type="Proteomes" id="UP000474957">
    <property type="component" value="Unassembled WGS sequence"/>
</dbReference>
<dbReference type="NCBIfam" id="NF001995">
    <property type="entry name" value="PRK00794.1-1"/>
    <property type="match status" value="1"/>
</dbReference>
<proteinExistence type="predicted"/>
<keyword evidence="4" id="KW-0282">Flagellum</keyword>
<comment type="caution">
    <text evidence="4">The sequence shown here is derived from an EMBL/GenBank/DDBJ whole genome shotgun (WGS) entry which is preliminary data.</text>
</comment>
<dbReference type="AlphaFoldDB" id="A0A6L5Z756"/>
<gene>
    <name evidence="4" type="primary">flbT</name>
    <name evidence="4" type="ORF">GE300_19635</name>
</gene>
<dbReference type="InterPro" id="IPR009967">
    <property type="entry name" value="Flagellum_FlbT"/>
</dbReference>
<keyword evidence="3" id="KW-0694">RNA-binding</keyword>
<evidence type="ECO:0000256" key="2">
    <source>
        <dbReference type="ARBA" id="ARBA00022795"/>
    </source>
</evidence>
<name>A0A6L5Z756_9RHOB</name>
<keyword evidence="1" id="KW-0678">Repressor</keyword>
<dbReference type="RefSeq" id="WP_325063336.1">
    <property type="nucleotide sequence ID" value="NZ_WIND01000026.1"/>
</dbReference>
<protein>
    <submittedName>
        <fullName evidence="4">Flagellar biosynthesis repressor FlbT</fullName>
    </submittedName>
</protein>
<accession>A0A6L5Z756</accession>
<dbReference type="EMBL" id="WIND01000026">
    <property type="protein sequence ID" value="MSU91792.1"/>
    <property type="molecule type" value="Genomic_DNA"/>
</dbReference>
<dbReference type="GO" id="GO:0006402">
    <property type="term" value="P:mRNA catabolic process"/>
    <property type="evidence" value="ECO:0007669"/>
    <property type="project" value="InterPro"/>
</dbReference>